<accession>A0A4U9D1D2</accession>
<protein>
    <submittedName>
        <fullName evidence="1">Uncharacterized protein</fullName>
    </submittedName>
</protein>
<evidence type="ECO:0000313" key="1">
    <source>
        <dbReference type="EMBL" id="VTN12149.1"/>
    </source>
</evidence>
<sequence length="68" mass="7506">MRKSIKMPVVHLSLPVPENFTGKVLVNVEKGVAVGGFPLRPDEFVGSVDSFIECCRLTGLQIVEVRHE</sequence>
<dbReference type="AlphaFoldDB" id="A0A4U9D1D2"/>
<evidence type="ECO:0000313" key="2">
    <source>
        <dbReference type="Proteomes" id="UP000339249"/>
    </source>
</evidence>
<name>A0A4U9D1D2_RAOTE</name>
<reference evidence="1 2" key="1">
    <citation type="submission" date="2019-04" db="EMBL/GenBank/DDBJ databases">
        <authorList>
            <consortium name="Pathogen Informatics"/>
        </authorList>
    </citation>
    <scope>NUCLEOTIDE SEQUENCE [LARGE SCALE GENOMIC DNA]</scope>
    <source>
        <strain evidence="1 2">NCTC9185</strain>
    </source>
</reference>
<dbReference type="Proteomes" id="UP000339249">
    <property type="component" value="Unassembled WGS sequence"/>
</dbReference>
<organism evidence="1 2">
    <name type="scientific">Raoultella terrigena</name>
    <name type="common">Klebsiella terrigena</name>
    <dbReference type="NCBI Taxonomy" id="577"/>
    <lineage>
        <taxon>Bacteria</taxon>
        <taxon>Pseudomonadati</taxon>
        <taxon>Pseudomonadota</taxon>
        <taxon>Gammaproteobacteria</taxon>
        <taxon>Enterobacterales</taxon>
        <taxon>Enterobacteriaceae</taxon>
        <taxon>Klebsiella/Raoultella group</taxon>
        <taxon>Raoultella</taxon>
    </lineage>
</organism>
<gene>
    <name evidence="1" type="ORF">NCTC9185_04119</name>
</gene>
<proteinExistence type="predicted"/>
<dbReference type="RefSeq" id="WP_126065409.1">
    <property type="nucleotide sequence ID" value="NZ_JANUDU010000003.1"/>
</dbReference>
<dbReference type="EMBL" id="CABDVU010000001">
    <property type="protein sequence ID" value="VTN12149.1"/>
    <property type="molecule type" value="Genomic_DNA"/>
</dbReference>